<comment type="subcellular location">
    <subcellularLocation>
        <location evidence="1">Membrane</location>
        <topology evidence="1">Multi-pass membrane protein</topology>
    </subcellularLocation>
</comment>
<evidence type="ECO:0000256" key="1">
    <source>
        <dbReference type="ARBA" id="ARBA00004141"/>
    </source>
</evidence>
<dbReference type="PROSITE" id="PS00211">
    <property type="entry name" value="ABC_TRANSPORTER_1"/>
    <property type="match status" value="1"/>
</dbReference>
<dbReference type="PhylomeDB" id="R7QPE9"/>
<dbReference type="GO" id="GO:0015421">
    <property type="term" value="F:ABC-type oligopeptide transporter activity"/>
    <property type="evidence" value="ECO:0007669"/>
    <property type="project" value="TreeGrafter"/>
</dbReference>
<dbReference type="GO" id="GO:0090374">
    <property type="term" value="P:oligopeptide export from mitochondrion"/>
    <property type="evidence" value="ECO:0007669"/>
    <property type="project" value="TreeGrafter"/>
</dbReference>
<dbReference type="InterPro" id="IPR003439">
    <property type="entry name" value="ABC_transporter-like_ATP-bd"/>
</dbReference>
<keyword evidence="6 8" id="KW-1133">Transmembrane helix</keyword>
<keyword evidence="5" id="KW-0067">ATP-binding</keyword>
<reference evidence="12" key="1">
    <citation type="journal article" date="2013" name="Proc. Natl. Acad. Sci. U.S.A.">
        <title>Genome structure and metabolic features in the red seaweed Chondrus crispus shed light on evolution of the Archaeplastida.</title>
        <authorList>
            <person name="Collen J."/>
            <person name="Porcel B."/>
            <person name="Carre W."/>
            <person name="Ball S.G."/>
            <person name="Chaparro C."/>
            <person name="Tonon T."/>
            <person name="Barbeyron T."/>
            <person name="Michel G."/>
            <person name="Noel B."/>
            <person name="Valentin K."/>
            <person name="Elias M."/>
            <person name="Artiguenave F."/>
            <person name="Arun A."/>
            <person name="Aury J.M."/>
            <person name="Barbosa-Neto J.F."/>
            <person name="Bothwell J.H."/>
            <person name="Bouget F.Y."/>
            <person name="Brillet L."/>
            <person name="Cabello-Hurtado F."/>
            <person name="Capella-Gutierrez S."/>
            <person name="Charrier B."/>
            <person name="Cladiere L."/>
            <person name="Cock J.M."/>
            <person name="Coelho S.M."/>
            <person name="Colleoni C."/>
            <person name="Czjzek M."/>
            <person name="Da Silva C."/>
            <person name="Delage L."/>
            <person name="Denoeud F."/>
            <person name="Deschamps P."/>
            <person name="Dittami S.M."/>
            <person name="Gabaldon T."/>
            <person name="Gachon C.M."/>
            <person name="Groisillier A."/>
            <person name="Herve C."/>
            <person name="Jabbari K."/>
            <person name="Katinka M."/>
            <person name="Kloareg B."/>
            <person name="Kowalczyk N."/>
            <person name="Labadie K."/>
            <person name="Leblanc C."/>
            <person name="Lopez P.J."/>
            <person name="McLachlan D.H."/>
            <person name="Meslet-Cladiere L."/>
            <person name="Moustafa A."/>
            <person name="Nehr Z."/>
            <person name="Nyvall Collen P."/>
            <person name="Panaud O."/>
            <person name="Partensky F."/>
            <person name="Poulain J."/>
            <person name="Rensing S.A."/>
            <person name="Rousvoal S."/>
            <person name="Samson G."/>
            <person name="Symeonidi A."/>
            <person name="Weissenbach J."/>
            <person name="Zambounis A."/>
            <person name="Wincker P."/>
            <person name="Boyen C."/>
        </authorList>
    </citation>
    <scope>NUCLEOTIDE SEQUENCE [LARGE SCALE GENOMIC DNA]</scope>
    <source>
        <strain evidence="12">cv. Stackhouse</strain>
    </source>
</reference>
<feature type="transmembrane region" description="Helical" evidence="8">
    <location>
        <begin position="97"/>
        <end position="127"/>
    </location>
</feature>
<dbReference type="PANTHER" id="PTHR43394:SF7">
    <property type="entry name" value="ABC TRANSPORTER B FAMILY MEMBER 28"/>
    <property type="match status" value="1"/>
</dbReference>
<dbReference type="Pfam" id="PF00664">
    <property type="entry name" value="ABC_membrane"/>
    <property type="match status" value="1"/>
</dbReference>
<feature type="domain" description="ABC transmembrane type-1" evidence="10">
    <location>
        <begin position="101"/>
        <end position="390"/>
    </location>
</feature>
<dbReference type="GO" id="GO:0005743">
    <property type="term" value="C:mitochondrial inner membrane"/>
    <property type="evidence" value="ECO:0007669"/>
    <property type="project" value="TreeGrafter"/>
</dbReference>
<keyword evidence="3 8" id="KW-0812">Transmembrane</keyword>
<dbReference type="Proteomes" id="UP000012073">
    <property type="component" value="Unassembled WGS sequence"/>
</dbReference>
<organism evidence="11 12">
    <name type="scientific">Chondrus crispus</name>
    <name type="common">Carrageen Irish moss</name>
    <name type="synonym">Polymorpha crispa</name>
    <dbReference type="NCBI Taxonomy" id="2769"/>
    <lineage>
        <taxon>Eukaryota</taxon>
        <taxon>Rhodophyta</taxon>
        <taxon>Florideophyceae</taxon>
        <taxon>Rhodymeniophycidae</taxon>
        <taxon>Gigartinales</taxon>
        <taxon>Gigartinaceae</taxon>
        <taxon>Chondrus</taxon>
    </lineage>
</organism>
<dbReference type="Gramene" id="CDF39648">
    <property type="protein sequence ID" value="CDF39648"/>
    <property type="gene ID" value="CHC_T00006824001"/>
</dbReference>
<dbReference type="PANTHER" id="PTHR43394">
    <property type="entry name" value="ATP-DEPENDENT PERMEASE MDL1, MITOCHONDRIAL"/>
    <property type="match status" value="1"/>
</dbReference>
<evidence type="ECO:0000256" key="2">
    <source>
        <dbReference type="ARBA" id="ARBA00014334"/>
    </source>
</evidence>
<evidence type="ECO:0000256" key="7">
    <source>
        <dbReference type="ARBA" id="ARBA00023136"/>
    </source>
</evidence>
<dbReference type="PROSITE" id="PS50929">
    <property type="entry name" value="ABC_TM1F"/>
    <property type="match status" value="1"/>
</dbReference>
<dbReference type="PROSITE" id="PS50893">
    <property type="entry name" value="ABC_TRANSPORTER_2"/>
    <property type="match status" value="1"/>
</dbReference>
<feature type="transmembrane region" description="Helical" evidence="8">
    <location>
        <begin position="232"/>
        <end position="259"/>
    </location>
</feature>
<keyword evidence="7 8" id="KW-0472">Membrane</keyword>
<dbReference type="EMBL" id="HG002060">
    <property type="protein sequence ID" value="CDF39648.1"/>
    <property type="molecule type" value="Genomic_DNA"/>
</dbReference>
<evidence type="ECO:0000256" key="8">
    <source>
        <dbReference type="SAM" id="Phobius"/>
    </source>
</evidence>
<dbReference type="InterPro" id="IPR017871">
    <property type="entry name" value="ABC_transporter-like_CS"/>
</dbReference>
<dbReference type="RefSeq" id="XP_005709942.1">
    <property type="nucleotide sequence ID" value="XM_005709885.1"/>
</dbReference>
<dbReference type="SMART" id="SM00382">
    <property type="entry name" value="AAA"/>
    <property type="match status" value="1"/>
</dbReference>
<dbReference type="STRING" id="2769.R7QPE9"/>
<feature type="transmembrane region" description="Helical" evidence="8">
    <location>
        <begin position="147"/>
        <end position="166"/>
    </location>
</feature>
<dbReference type="OMA" id="ECGTHES"/>
<dbReference type="InterPro" id="IPR011527">
    <property type="entry name" value="ABC1_TM_dom"/>
</dbReference>
<dbReference type="GO" id="GO:0016887">
    <property type="term" value="F:ATP hydrolysis activity"/>
    <property type="evidence" value="ECO:0007669"/>
    <property type="project" value="InterPro"/>
</dbReference>
<dbReference type="Gene3D" id="3.40.50.300">
    <property type="entry name" value="P-loop containing nucleotide triphosphate hydrolases"/>
    <property type="match status" value="1"/>
</dbReference>
<dbReference type="Pfam" id="PF00005">
    <property type="entry name" value="ABC_tran"/>
    <property type="match status" value="1"/>
</dbReference>
<evidence type="ECO:0000313" key="12">
    <source>
        <dbReference type="Proteomes" id="UP000012073"/>
    </source>
</evidence>
<evidence type="ECO:0000256" key="6">
    <source>
        <dbReference type="ARBA" id="ARBA00022989"/>
    </source>
</evidence>
<feature type="domain" description="ABC transporter" evidence="9">
    <location>
        <begin position="429"/>
        <end position="666"/>
    </location>
</feature>
<gene>
    <name evidence="11" type="ORF">CHC_T00006824001</name>
</gene>
<evidence type="ECO:0000256" key="5">
    <source>
        <dbReference type="ARBA" id="ARBA00022840"/>
    </source>
</evidence>
<dbReference type="InterPro" id="IPR027417">
    <property type="entry name" value="P-loop_NTPase"/>
</dbReference>
<feature type="transmembrane region" description="Helical" evidence="8">
    <location>
        <begin position="364"/>
        <end position="385"/>
    </location>
</feature>
<evidence type="ECO:0000259" key="9">
    <source>
        <dbReference type="PROSITE" id="PS50893"/>
    </source>
</evidence>
<keyword evidence="12" id="KW-1185">Reference proteome</keyword>
<dbReference type="AlphaFoldDB" id="R7QPE9"/>
<evidence type="ECO:0000313" key="11">
    <source>
        <dbReference type="EMBL" id="CDF39648.1"/>
    </source>
</evidence>
<evidence type="ECO:0000256" key="3">
    <source>
        <dbReference type="ARBA" id="ARBA00022692"/>
    </source>
</evidence>
<dbReference type="FunFam" id="3.40.50.300:FF:000218">
    <property type="entry name" value="Multidrug ABC transporter ATP-binding protein"/>
    <property type="match status" value="1"/>
</dbReference>
<protein>
    <recommendedName>
        <fullName evidence="2">Probable ATP-dependent transporter ycf16</fullName>
    </recommendedName>
</protein>
<dbReference type="GO" id="GO:0005524">
    <property type="term" value="F:ATP binding"/>
    <property type="evidence" value="ECO:0007669"/>
    <property type="project" value="UniProtKB-KW"/>
</dbReference>
<name>R7QPE9_CHOCR</name>
<evidence type="ECO:0000259" key="10">
    <source>
        <dbReference type="PROSITE" id="PS50929"/>
    </source>
</evidence>
<dbReference type="GeneID" id="17317653"/>
<evidence type="ECO:0000256" key="4">
    <source>
        <dbReference type="ARBA" id="ARBA00022741"/>
    </source>
</evidence>
<dbReference type="Gene3D" id="1.20.1560.10">
    <property type="entry name" value="ABC transporter type 1, transmembrane domain"/>
    <property type="match status" value="1"/>
</dbReference>
<proteinExistence type="predicted"/>
<keyword evidence="4" id="KW-0547">Nucleotide-binding</keyword>
<accession>R7QPE9</accession>
<dbReference type="SUPFAM" id="SSF90123">
    <property type="entry name" value="ABC transporter transmembrane region"/>
    <property type="match status" value="1"/>
</dbReference>
<feature type="transmembrane region" description="Helical" evidence="8">
    <location>
        <begin position="337"/>
        <end position="357"/>
    </location>
</feature>
<dbReference type="InterPro" id="IPR039421">
    <property type="entry name" value="Type_1_exporter"/>
</dbReference>
<dbReference type="OrthoDB" id="6500128at2759"/>
<dbReference type="KEGG" id="ccp:CHC_T00006824001"/>
<sequence>MKWSHHATGRALQSSAFVQSVPRGVALRNSAIRESCFVQKRFAHVRKRRRAFIVASVATSGTTKIHQQDVQALIPLQAAKPRPELRFLQLLWQNWRILVPALVAALVASCCAVVQPVLLGRIIAVLARAETLPQTVARSSLLRKAGGLVIVYCIELTCTITFVSLVTRSIDRSLRQLRETLFRKTLRNDLGFFDNIGRFEIEKTISKDISIVRDSIWGNLSRDRGLRAMLEIFLGLALCLSITGVVGAPIFGGLVPVVATLVAQMGLRNGRLASAVFAKDSTIQSYLNERLRGVRLVKAFGAEKREQRDLGNLLDNAEVDSNKFGVSKAMTEGANRVGIYFTIMTYFVLGGLMICAGKITYETFACLTGFIWILNFAMQGVSYTITDAAKAGASLKSIYALLDQANAFGRAQKLINSSGSPQTKLKGEIQFHDVSFHYPSRPEASVLQGVNFSIRPGQMIALVGDSGGGKSTIAAMVTRFYAPTSGSVTVDGIDLQSLPNKVYSRYCSLVDQDPILFQGSIKENIAYGLPDEDVSDEEVIRAATEANAHEFIVKLKDGYDTIWSPESNISGGQRQRIAIARSLVKSPRILVLDEATSALDQESERIVQNALERVMKNRTVLIIAHRLSTVRTADKILFVKDGQIVEEGTYDQLCAKKGGYFQTLVHSATELVGNATSSI</sequence>
<dbReference type="InterPro" id="IPR036640">
    <property type="entry name" value="ABC1_TM_sf"/>
</dbReference>
<dbReference type="InterPro" id="IPR003593">
    <property type="entry name" value="AAA+_ATPase"/>
</dbReference>
<dbReference type="SUPFAM" id="SSF52540">
    <property type="entry name" value="P-loop containing nucleoside triphosphate hydrolases"/>
    <property type="match status" value="1"/>
</dbReference>